<dbReference type="InterPro" id="IPR036138">
    <property type="entry name" value="PBP_dimer_sf"/>
</dbReference>
<feature type="compositionally biased region" description="Basic and acidic residues" evidence="4">
    <location>
        <begin position="738"/>
        <end position="755"/>
    </location>
</feature>
<proteinExistence type="inferred from homology"/>
<dbReference type="Gene3D" id="3.40.710.10">
    <property type="entry name" value="DD-peptidase/beta-lactamase superfamily"/>
    <property type="match status" value="1"/>
</dbReference>
<dbReference type="AlphaFoldDB" id="A0A398CP13"/>
<dbReference type="RefSeq" id="WP_119148298.1">
    <property type="nucleotide sequence ID" value="NZ_JBHSOV010000042.1"/>
</dbReference>
<feature type="domain" description="PASTA" evidence="5">
    <location>
        <begin position="609"/>
        <end position="667"/>
    </location>
</feature>
<dbReference type="Gene3D" id="3.90.1310.10">
    <property type="entry name" value="Penicillin-binding protein 2a (Domain 2)"/>
    <property type="match status" value="1"/>
</dbReference>
<dbReference type="PROSITE" id="PS51178">
    <property type="entry name" value="PASTA"/>
    <property type="match status" value="1"/>
</dbReference>
<dbReference type="GO" id="GO:0005886">
    <property type="term" value="C:plasma membrane"/>
    <property type="evidence" value="ECO:0007669"/>
    <property type="project" value="TreeGrafter"/>
</dbReference>
<organism evidence="6 7">
    <name type="scientific">Cohnella faecalis</name>
    <dbReference type="NCBI Taxonomy" id="2315694"/>
    <lineage>
        <taxon>Bacteria</taxon>
        <taxon>Bacillati</taxon>
        <taxon>Bacillota</taxon>
        <taxon>Bacilli</taxon>
        <taxon>Bacillales</taxon>
        <taxon>Paenibacillaceae</taxon>
        <taxon>Cohnella</taxon>
    </lineage>
</organism>
<comment type="similarity">
    <text evidence="2">Belongs to the transpeptidase family.</text>
</comment>
<gene>
    <name evidence="6" type="ORF">D3H35_06460</name>
</gene>
<keyword evidence="3" id="KW-0472">Membrane</keyword>
<evidence type="ECO:0000313" key="6">
    <source>
        <dbReference type="EMBL" id="RIE04255.1"/>
    </source>
</evidence>
<evidence type="ECO:0000256" key="3">
    <source>
        <dbReference type="ARBA" id="ARBA00023136"/>
    </source>
</evidence>
<dbReference type="SUPFAM" id="SSF56519">
    <property type="entry name" value="Penicillin binding protein dimerisation domain"/>
    <property type="match status" value="1"/>
</dbReference>
<dbReference type="GO" id="GO:0071555">
    <property type="term" value="P:cell wall organization"/>
    <property type="evidence" value="ECO:0007669"/>
    <property type="project" value="TreeGrafter"/>
</dbReference>
<evidence type="ECO:0000256" key="4">
    <source>
        <dbReference type="SAM" id="MobiDB-lite"/>
    </source>
</evidence>
<dbReference type="InterPro" id="IPR012338">
    <property type="entry name" value="Beta-lactam/transpept-like"/>
</dbReference>
<dbReference type="Pfam" id="PF03793">
    <property type="entry name" value="PASTA"/>
    <property type="match status" value="1"/>
</dbReference>
<reference evidence="6 7" key="1">
    <citation type="submission" date="2018-09" db="EMBL/GenBank/DDBJ databases">
        <title>Cohnella cavernae sp. nov., isolated from a karst cave.</title>
        <authorList>
            <person name="Zhu H."/>
        </authorList>
    </citation>
    <scope>NUCLEOTIDE SEQUENCE [LARGE SCALE GENOMIC DNA]</scope>
    <source>
        <strain evidence="6 7">K2E09-144</strain>
    </source>
</reference>
<dbReference type="Gene3D" id="3.30.450.330">
    <property type="match status" value="1"/>
</dbReference>
<dbReference type="Pfam" id="PF00905">
    <property type="entry name" value="Transpeptidase"/>
    <property type="match status" value="1"/>
</dbReference>
<name>A0A398CP13_9BACL</name>
<dbReference type="SUPFAM" id="SSF54184">
    <property type="entry name" value="Penicillin-binding protein 2x (pbp-2x), c-terminal domain"/>
    <property type="match status" value="1"/>
</dbReference>
<dbReference type="InterPro" id="IPR001460">
    <property type="entry name" value="PCN-bd_Tpept"/>
</dbReference>
<dbReference type="Pfam" id="PF03717">
    <property type="entry name" value="PBP_dimer"/>
    <property type="match status" value="1"/>
</dbReference>
<comment type="subcellular location">
    <subcellularLocation>
        <location evidence="1">Membrane</location>
    </subcellularLocation>
</comment>
<dbReference type="SUPFAM" id="SSF56601">
    <property type="entry name" value="beta-lactamase/transpeptidase-like"/>
    <property type="match status" value="1"/>
</dbReference>
<evidence type="ECO:0000313" key="7">
    <source>
        <dbReference type="Proteomes" id="UP000266340"/>
    </source>
</evidence>
<evidence type="ECO:0000256" key="2">
    <source>
        <dbReference type="ARBA" id="ARBA00007171"/>
    </source>
</evidence>
<evidence type="ECO:0000259" key="5">
    <source>
        <dbReference type="PROSITE" id="PS51178"/>
    </source>
</evidence>
<dbReference type="Proteomes" id="UP000266340">
    <property type="component" value="Unassembled WGS sequence"/>
</dbReference>
<evidence type="ECO:0000256" key="1">
    <source>
        <dbReference type="ARBA" id="ARBA00004370"/>
    </source>
</evidence>
<dbReference type="GO" id="GO:0008658">
    <property type="term" value="F:penicillin binding"/>
    <property type="evidence" value="ECO:0007669"/>
    <property type="project" value="InterPro"/>
</dbReference>
<dbReference type="SMART" id="SM00740">
    <property type="entry name" value="PASTA"/>
    <property type="match status" value="1"/>
</dbReference>
<feature type="region of interest" description="Disordered" evidence="4">
    <location>
        <begin position="720"/>
        <end position="755"/>
    </location>
</feature>
<sequence length="755" mass="81243">MTKRIKLRTLLMGGVLALFFLGLIFRLYWVQVATASEWAAQARKTWMTHKTLTQDRGQITDRNGKVLASDAIAYTVAVGPQRIHDLEEKFPGFQITDQIVAELHTVLGTSEAELRKRIAATKEDGSLRDQSEIRPAGWKVDKAVRDRIDEFAVKLREKTKTKDVGIYFIEESKRYYPNGALASHILGYENKEGKAILGLESKLDNLLKGTAGFIQYEKDRSGTPLPNGEVEVEQPVNGKDVALTLDRDIQFYIEEALREAYAKYNPVSITAIAADPKTMEILGMASLPDFNPNSYGSTKNQAAFKDNGIQSVYEPGSTFKIVTLAAAVQEGLFDPEASYKSGTIRVDKKSRPIKDYNGYGWGDITYLDGLKHSSNVAFVKLGYEKLGTDKFIGYINSFGFGTKTGIELPGELGGSINIDKSIPRDVATATFGQGSVLVTPIQQVAAVAAVANGGNLLKPHIIKSITDPTSGEKQVFEPEKIRQVISAETSKKVAGYLETVVSDQKIGTGKNAYIPGYRIAGKTGTAQKVINGKYAEDKYVVSFIGFAPVEDPQIVLLVIVDQPDIPAAGGGSVAAPIFKQIMGQSLHRLGISPQLPKADAAKEAKTASGPVTVAVPDVQGMTVAQAKASLKRFGVQVVGKGAKVLRQLPEPEVVLPESQPVYLLTTESGAGGAIPDLKGLPLRDALDLCSLLGAACTVQGEGYVAQQKAEQANGKWKVELTLAPPGEQPAEEPEDDTKDSGDGGKTDSKGAKPDG</sequence>
<comment type="caution">
    <text evidence="6">The sequence shown here is derived from an EMBL/GenBank/DDBJ whole genome shotgun (WGS) entry which is preliminary data.</text>
</comment>
<dbReference type="InterPro" id="IPR050515">
    <property type="entry name" value="Beta-lactam/transpept"/>
</dbReference>
<accession>A0A398CP13</accession>
<dbReference type="PANTHER" id="PTHR30627">
    <property type="entry name" value="PEPTIDOGLYCAN D,D-TRANSPEPTIDASE"/>
    <property type="match status" value="1"/>
</dbReference>
<dbReference type="PANTHER" id="PTHR30627:SF26">
    <property type="entry name" value="PENICILLIN-BINDING PROTEIN 2B"/>
    <property type="match status" value="1"/>
</dbReference>
<dbReference type="InterPro" id="IPR005311">
    <property type="entry name" value="PBP_dimer"/>
</dbReference>
<dbReference type="InterPro" id="IPR005543">
    <property type="entry name" value="PASTA_dom"/>
</dbReference>
<dbReference type="EMBL" id="QXJM01000027">
    <property type="protein sequence ID" value="RIE04255.1"/>
    <property type="molecule type" value="Genomic_DNA"/>
</dbReference>
<protein>
    <submittedName>
        <fullName evidence="6">PASTA domain-containing protein</fullName>
    </submittedName>
</protein>
<dbReference type="OrthoDB" id="9804124at2"/>
<dbReference type="CDD" id="cd06576">
    <property type="entry name" value="PASTA_Pbp2x-like_1"/>
    <property type="match status" value="1"/>
</dbReference>
<keyword evidence="7" id="KW-1185">Reference proteome</keyword>